<sequence length="120" mass="13606">MKSLIKTTYRNVKIISCDQEYVFFIRKGKKGLANKKFVHSVMVKNRKHEHSVEKDITYGINLLKNMMGKCNIYANPNGYFGGATYLLAEIKAVEGNTLNASVGKHECSININEISSIFER</sequence>
<reference evidence="1 2" key="1">
    <citation type="submission" date="2020-05" db="EMBL/GenBank/DDBJ databases">
        <title>Complete genome of Clostridium estertheticum subspecies estertheticum, isolated from Vacuum packed lamb meat from New Zealand imported to Switzerland.</title>
        <authorList>
            <person name="Wambui J."/>
            <person name="Stevens M.J.A."/>
            <person name="Stephan R."/>
        </authorList>
    </citation>
    <scope>NUCLEOTIDE SEQUENCE [LARGE SCALE GENOMIC DNA]</scope>
    <source>
        <strain evidence="1 2">CEST001</strain>
    </source>
</reference>
<proteinExistence type="predicted"/>
<evidence type="ECO:0000313" key="1">
    <source>
        <dbReference type="EMBL" id="NNU78027.1"/>
    </source>
</evidence>
<dbReference type="AlphaFoldDB" id="A0A7Y3WTC8"/>
<evidence type="ECO:0000313" key="2">
    <source>
        <dbReference type="Proteomes" id="UP000531659"/>
    </source>
</evidence>
<dbReference type="EMBL" id="JABEYB010000018">
    <property type="protein sequence ID" value="NNU78027.1"/>
    <property type="molecule type" value="Genomic_DNA"/>
</dbReference>
<dbReference type="RefSeq" id="WP_171298623.1">
    <property type="nucleotide sequence ID" value="NZ_JABEYB010000018.1"/>
</dbReference>
<comment type="caution">
    <text evidence="1">The sequence shown here is derived from an EMBL/GenBank/DDBJ whole genome shotgun (WGS) entry which is preliminary data.</text>
</comment>
<protein>
    <submittedName>
        <fullName evidence="1">Uncharacterized protein</fullName>
    </submittedName>
</protein>
<organism evidence="1 2">
    <name type="scientific">Clostridium estertheticum</name>
    <dbReference type="NCBI Taxonomy" id="238834"/>
    <lineage>
        <taxon>Bacteria</taxon>
        <taxon>Bacillati</taxon>
        <taxon>Bacillota</taxon>
        <taxon>Clostridia</taxon>
        <taxon>Eubacteriales</taxon>
        <taxon>Clostridiaceae</taxon>
        <taxon>Clostridium</taxon>
    </lineage>
</organism>
<accession>A0A7Y3WTC8</accession>
<name>A0A7Y3WTC8_9CLOT</name>
<dbReference type="Proteomes" id="UP000531659">
    <property type="component" value="Unassembled WGS sequence"/>
</dbReference>
<gene>
    <name evidence="1" type="ORF">HLQ16_19115</name>
</gene>